<feature type="chain" id="PRO_5043388518" evidence="2">
    <location>
        <begin position="23"/>
        <end position="185"/>
    </location>
</feature>
<protein>
    <submittedName>
        <fullName evidence="5">YdhK family protein</fullName>
    </submittedName>
</protein>
<sequence length="185" mass="20194">MRKKRFVPSLFAVLLIVLGACGNTNTNQDHATKGNDEDTHEMDHSNMEIPKGLKEAKNPTYKVGTKAIMNAHHMKGMNGAEATITGAYDTAVYAVSYTPTTGGKRVENHKWVVQEDIKDAGDKPFKPGAKVTLEANHMKGMKGASATIDSAEKTTVYMVDYKPTTGGKKVKNHMWLIESELSPAD</sequence>
<dbReference type="Proteomes" id="UP001341297">
    <property type="component" value="Unassembled WGS sequence"/>
</dbReference>
<evidence type="ECO:0000256" key="1">
    <source>
        <dbReference type="SAM" id="MobiDB-lite"/>
    </source>
</evidence>
<accession>A0A0J6EC75</accession>
<gene>
    <name evidence="4" type="ORF">AB447_221640</name>
    <name evidence="5" type="ORF">P8828_15795</name>
</gene>
<proteinExistence type="predicted"/>
<dbReference type="Proteomes" id="UP000036168">
    <property type="component" value="Unassembled WGS sequence"/>
</dbReference>
<evidence type="ECO:0000313" key="4">
    <source>
        <dbReference type="EMBL" id="KRT92885.1"/>
    </source>
</evidence>
<dbReference type="Pfam" id="PF07563">
    <property type="entry name" value="DUF1541"/>
    <property type="match status" value="2"/>
</dbReference>
<dbReference type="Gene3D" id="2.30.30.1210">
    <property type="entry name" value="Domain of unknown function DUF1541"/>
    <property type="match status" value="1"/>
</dbReference>
<evidence type="ECO:0000313" key="5">
    <source>
        <dbReference type="EMBL" id="MEC0486256.1"/>
    </source>
</evidence>
<keyword evidence="7" id="KW-1185">Reference proteome</keyword>
<comment type="caution">
    <text evidence="4">The sequence shown here is derived from an EMBL/GenBank/DDBJ whole genome shotgun (WGS) entry which is preliminary data.</text>
</comment>
<reference evidence="4" key="2">
    <citation type="submission" date="2015-10" db="EMBL/GenBank/DDBJ databases">
        <authorList>
            <person name="Gilbert D.G."/>
        </authorList>
    </citation>
    <scope>NUCLEOTIDE SEQUENCE</scope>
    <source>
        <strain evidence="4">GO-13</strain>
    </source>
</reference>
<feature type="compositionally biased region" description="Basic and acidic residues" evidence="1">
    <location>
        <begin position="30"/>
        <end position="44"/>
    </location>
</feature>
<feature type="signal peptide" evidence="2">
    <location>
        <begin position="1"/>
        <end position="22"/>
    </location>
</feature>
<evidence type="ECO:0000313" key="6">
    <source>
        <dbReference type="Proteomes" id="UP000036168"/>
    </source>
</evidence>
<reference evidence="5 7" key="3">
    <citation type="submission" date="2023-03" db="EMBL/GenBank/DDBJ databases">
        <title>Agriculturally important microbes genome sequencing.</title>
        <authorList>
            <person name="Dunlap C."/>
        </authorList>
    </citation>
    <scope>NUCLEOTIDE SEQUENCE [LARGE SCALE GENOMIC DNA]</scope>
    <source>
        <strain evidence="5 7">CBP-3203</strain>
    </source>
</reference>
<accession>A0A0J6ER04</accession>
<organism evidence="4 6">
    <name type="scientific">Bacillus glycinifermentans</name>
    <dbReference type="NCBI Taxonomy" id="1664069"/>
    <lineage>
        <taxon>Bacteria</taxon>
        <taxon>Bacillati</taxon>
        <taxon>Bacillota</taxon>
        <taxon>Bacilli</taxon>
        <taxon>Bacillales</taxon>
        <taxon>Bacillaceae</taxon>
        <taxon>Bacillus</taxon>
    </lineage>
</organism>
<feature type="domain" description="DUF1541" evidence="3">
    <location>
        <begin position="127"/>
        <end position="178"/>
    </location>
</feature>
<dbReference type="AlphaFoldDB" id="A0A0J6EC75"/>
<reference evidence="4 6" key="1">
    <citation type="journal article" date="2015" name="Int. J. Syst. Evol. Microbiol.">
        <title>Bacillus glycinifermentans sp. nov., isolated from fermented soybean paste.</title>
        <authorList>
            <person name="Kim S.J."/>
            <person name="Dunlap C.A."/>
            <person name="Kwon S.W."/>
            <person name="Rooney A.P."/>
        </authorList>
    </citation>
    <scope>NUCLEOTIDE SEQUENCE [LARGE SCALE GENOMIC DNA]</scope>
    <source>
        <strain evidence="4 6">GO-13</strain>
    </source>
</reference>
<evidence type="ECO:0000259" key="3">
    <source>
        <dbReference type="Pfam" id="PF07563"/>
    </source>
</evidence>
<evidence type="ECO:0000256" key="2">
    <source>
        <dbReference type="SAM" id="SignalP"/>
    </source>
</evidence>
<dbReference type="STRING" id="1664069.BGLY_2341"/>
<feature type="domain" description="DUF1541" evidence="3">
    <location>
        <begin position="63"/>
        <end position="114"/>
    </location>
</feature>
<dbReference type="OrthoDB" id="1701949at2"/>
<dbReference type="PROSITE" id="PS51257">
    <property type="entry name" value="PROKAR_LIPOPROTEIN"/>
    <property type="match status" value="1"/>
</dbReference>
<dbReference type="EMBL" id="JARRTL010000015">
    <property type="protein sequence ID" value="MEC0486256.1"/>
    <property type="molecule type" value="Genomic_DNA"/>
</dbReference>
<name>A0A0J6EC75_9BACI</name>
<dbReference type="InterPro" id="IPR011438">
    <property type="entry name" value="DUF1541"/>
</dbReference>
<keyword evidence="2" id="KW-0732">Signal</keyword>
<feature type="region of interest" description="Disordered" evidence="1">
    <location>
        <begin position="25"/>
        <end position="44"/>
    </location>
</feature>
<dbReference type="PATRIC" id="fig|1664069.3.peg.5256"/>
<dbReference type="RefSeq" id="WP_048355145.1">
    <property type="nucleotide sequence ID" value="NZ_CP023481.1"/>
</dbReference>
<dbReference type="EMBL" id="LECW02000026">
    <property type="protein sequence ID" value="KRT92885.1"/>
    <property type="molecule type" value="Genomic_DNA"/>
</dbReference>
<evidence type="ECO:0000313" key="7">
    <source>
        <dbReference type="Proteomes" id="UP001341297"/>
    </source>
</evidence>